<organism evidence="3">
    <name type="scientific">Gongylonema pulchrum</name>
    <dbReference type="NCBI Taxonomy" id="637853"/>
    <lineage>
        <taxon>Eukaryota</taxon>
        <taxon>Metazoa</taxon>
        <taxon>Ecdysozoa</taxon>
        <taxon>Nematoda</taxon>
        <taxon>Chromadorea</taxon>
        <taxon>Rhabditida</taxon>
        <taxon>Spirurina</taxon>
        <taxon>Spiruromorpha</taxon>
        <taxon>Spiruroidea</taxon>
        <taxon>Gongylonematidae</taxon>
        <taxon>Gongylonema</taxon>
    </lineage>
</organism>
<dbReference type="WBParaSite" id="GPUH_0000201101-mRNA-1">
    <property type="protein sequence ID" value="GPUH_0000201101-mRNA-1"/>
    <property type="gene ID" value="GPUH_0000201101"/>
</dbReference>
<dbReference type="EMBL" id="UYRT01002764">
    <property type="protein sequence ID" value="VDK31449.1"/>
    <property type="molecule type" value="Genomic_DNA"/>
</dbReference>
<reference evidence="1 2" key="2">
    <citation type="submission" date="2018-11" db="EMBL/GenBank/DDBJ databases">
        <authorList>
            <consortium name="Pathogen Informatics"/>
        </authorList>
    </citation>
    <scope>NUCLEOTIDE SEQUENCE [LARGE SCALE GENOMIC DNA]</scope>
</reference>
<reference evidence="3" key="1">
    <citation type="submission" date="2016-06" db="UniProtKB">
        <authorList>
            <consortium name="WormBaseParasite"/>
        </authorList>
    </citation>
    <scope>IDENTIFICATION</scope>
</reference>
<evidence type="ECO:0000313" key="2">
    <source>
        <dbReference type="Proteomes" id="UP000271098"/>
    </source>
</evidence>
<evidence type="ECO:0000313" key="1">
    <source>
        <dbReference type="EMBL" id="VDK31449.1"/>
    </source>
</evidence>
<sequence>MQIITEEAANIWPEPSAKIAELIEQFKDETAYYARTMSLWYKDSNVFDSKKFQSEQISKLATIYSKMHPESVYSHVHTHFYHLSEHYFGVHT</sequence>
<dbReference type="AlphaFoldDB" id="A0A183CZW5"/>
<keyword evidence="2" id="KW-1185">Reference proteome</keyword>
<proteinExistence type="predicted"/>
<protein>
    <submittedName>
        <fullName evidence="3">HD_domain domain-containing protein</fullName>
    </submittedName>
</protein>
<name>A0A183CZW5_9BILA</name>
<evidence type="ECO:0000313" key="3">
    <source>
        <dbReference type="WBParaSite" id="GPUH_0000201101-mRNA-1"/>
    </source>
</evidence>
<accession>A0A183CZW5</accession>
<dbReference type="Proteomes" id="UP000271098">
    <property type="component" value="Unassembled WGS sequence"/>
</dbReference>
<gene>
    <name evidence="1" type="ORF">GPUH_LOCUS2006</name>
</gene>